<dbReference type="InterPro" id="IPR000719">
    <property type="entry name" value="Prot_kinase_dom"/>
</dbReference>
<dbReference type="Proteomes" id="UP001158576">
    <property type="component" value="Chromosome XSR"/>
</dbReference>
<evidence type="ECO:0000256" key="3">
    <source>
        <dbReference type="ARBA" id="ARBA00022777"/>
    </source>
</evidence>
<dbReference type="PANTHER" id="PTHR24348:SF22">
    <property type="entry name" value="NON-SPECIFIC SERINE_THREONINE PROTEIN KINASE"/>
    <property type="match status" value="1"/>
</dbReference>
<feature type="domain" description="Protein kinase" evidence="6">
    <location>
        <begin position="1"/>
        <end position="174"/>
    </location>
</feature>
<evidence type="ECO:0000256" key="5">
    <source>
        <dbReference type="SAM" id="MobiDB-lite"/>
    </source>
</evidence>
<protein>
    <submittedName>
        <fullName evidence="7">Oidioi.mRNA.OKI2018_I69.XSR.g16204.t1.cds</fullName>
    </submittedName>
</protein>
<sequence length="255" mass="29736">MLPCMLMITKAVTFLHQQKISHRNLNLHSVLIDGSLNEVKISDFTLAVRLKSAPYSIAMRNEDEFMSDSEDMLQVLRGWSRDTQLLKREAYLPDMLDSWQVGIIIYYLILGEFPMMPRRGERINYFDVNLGMMEKLCYQLPKPIYDVRLDSLLRGLLRPDAKERWSLRMTEEFLEGYKKDVEKVSKKAYVESSGDQVVPLGDTGPTPMRVTEARLSQSWKRKLQPYSVSKPEKISRYQSLQDRRKAPVPNITLRK</sequence>
<dbReference type="EMBL" id="OU015569">
    <property type="protein sequence ID" value="CAG5099050.1"/>
    <property type="molecule type" value="Genomic_DNA"/>
</dbReference>
<keyword evidence="3" id="KW-0418">Kinase</keyword>
<evidence type="ECO:0000259" key="6">
    <source>
        <dbReference type="PROSITE" id="PS50011"/>
    </source>
</evidence>
<evidence type="ECO:0000256" key="4">
    <source>
        <dbReference type="ARBA" id="ARBA00022840"/>
    </source>
</evidence>
<evidence type="ECO:0000256" key="1">
    <source>
        <dbReference type="ARBA" id="ARBA00022679"/>
    </source>
</evidence>
<dbReference type="Gene3D" id="1.10.510.10">
    <property type="entry name" value="Transferase(Phosphotransferase) domain 1"/>
    <property type="match status" value="1"/>
</dbReference>
<dbReference type="SUPFAM" id="SSF56112">
    <property type="entry name" value="Protein kinase-like (PK-like)"/>
    <property type="match status" value="1"/>
</dbReference>
<dbReference type="PANTHER" id="PTHR24348">
    <property type="entry name" value="SERINE/THREONINE-PROTEIN KINASE UNC-51-RELATED"/>
    <property type="match status" value="1"/>
</dbReference>
<organism evidence="7 8">
    <name type="scientific">Oikopleura dioica</name>
    <name type="common">Tunicate</name>
    <dbReference type="NCBI Taxonomy" id="34765"/>
    <lineage>
        <taxon>Eukaryota</taxon>
        <taxon>Metazoa</taxon>
        <taxon>Chordata</taxon>
        <taxon>Tunicata</taxon>
        <taxon>Appendicularia</taxon>
        <taxon>Copelata</taxon>
        <taxon>Oikopleuridae</taxon>
        <taxon>Oikopleura</taxon>
    </lineage>
</organism>
<evidence type="ECO:0000256" key="2">
    <source>
        <dbReference type="ARBA" id="ARBA00022741"/>
    </source>
</evidence>
<feature type="region of interest" description="Disordered" evidence="5">
    <location>
        <begin position="234"/>
        <end position="255"/>
    </location>
</feature>
<evidence type="ECO:0000313" key="7">
    <source>
        <dbReference type="EMBL" id="CAG5099050.1"/>
    </source>
</evidence>
<reference evidence="7 8" key="1">
    <citation type="submission" date="2021-04" db="EMBL/GenBank/DDBJ databases">
        <authorList>
            <person name="Bliznina A."/>
        </authorList>
    </citation>
    <scope>NUCLEOTIDE SEQUENCE [LARGE SCALE GENOMIC DNA]</scope>
</reference>
<accession>A0ABN7SKG2</accession>
<proteinExistence type="predicted"/>
<keyword evidence="4" id="KW-0067">ATP-binding</keyword>
<feature type="compositionally biased region" description="Basic and acidic residues" evidence="5">
    <location>
        <begin position="234"/>
        <end position="245"/>
    </location>
</feature>
<name>A0ABN7SKG2_OIKDI</name>
<dbReference type="PROSITE" id="PS50011">
    <property type="entry name" value="PROTEIN_KINASE_DOM"/>
    <property type="match status" value="1"/>
</dbReference>
<gene>
    <name evidence="7" type="ORF">OKIOD_LOCUS7762</name>
</gene>
<keyword evidence="1" id="KW-0808">Transferase</keyword>
<keyword evidence="2" id="KW-0547">Nucleotide-binding</keyword>
<keyword evidence="8" id="KW-1185">Reference proteome</keyword>
<dbReference type="Pfam" id="PF00069">
    <property type="entry name" value="Pkinase"/>
    <property type="match status" value="1"/>
</dbReference>
<dbReference type="InterPro" id="IPR045269">
    <property type="entry name" value="Atg1-like"/>
</dbReference>
<evidence type="ECO:0000313" key="8">
    <source>
        <dbReference type="Proteomes" id="UP001158576"/>
    </source>
</evidence>
<dbReference type="InterPro" id="IPR011009">
    <property type="entry name" value="Kinase-like_dom_sf"/>
</dbReference>